<dbReference type="InterPro" id="IPR050444">
    <property type="entry name" value="Polyketide_Synthase"/>
</dbReference>
<dbReference type="InterPro" id="IPR016035">
    <property type="entry name" value="Acyl_Trfase/lysoPLipase"/>
</dbReference>
<dbReference type="SUPFAM" id="SSF55048">
    <property type="entry name" value="Probable ACP-binding domain of malonyl-CoA ACP transacylase"/>
    <property type="match status" value="1"/>
</dbReference>
<dbReference type="Pfam" id="PF00698">
    <property type="entry name" value="Acyl_transf_1"/>
    <property type="match status" value="1"/>
</dbReference>
<evidence type="ECO:0000259" key="2">
    <source>
        <dbReference type="SMART" id="SM00827"/>
    </source>
</evidence>
<dbReference type="SUPFAM" id="SSF52151">
    <property type="entry name" value="FabD/lysophospholipase-like"/>
    <property type="match status" value="1"/>
</dbReference>
<organism evidence="3 4">
    <name type="scientific">Microbulbifer spongiae</name>
    <dbReference type="NCBI Taxonomy" id="2944933"/>
    <lineage>
        <taxon>Bacteria</taxon>
        <taxon>Pseudomonadati</taxon>
        <taxon>Pseudomonadota</taxon>
        <taxon>Gammaproteobacteria</taxon>
        <taxon>Cellvibrionales</taxon>
        <taxon>Microbulbiferaceae</taxon>
        <taxon>Microbulbifer</taxon>
    </lineage>
</organism>
<evidence type="ECO:0000256" key="1">
    <source>
        <dbReference type="ARBA" id="ARBA00022679"/>
    </source>
</evidence>
<dbReference type="Proteomes" id="UP001321520">
    <property type="component" value="Chromosome"/>
</dbReference>
<keyword evidence="3" id="KW-0012">Acyltransferase</keyword>
<sequence length="322" mass="36121">MISKRKPIVFMFSGQGSQYYGMGKELYNSNSRFRTWMDYCDEIIAEEISISIIQHLFSDEFGIADSFDDITLTNPALVAIEYCLAKILIEEGIKPGCLVGYSLGELSAAVIADAVSIEQGLSYSIRLARHIKKYVQQAGMLSVISDPDIYQRQPDLFSGTTIAGYNFHSGFVVSGSNSDLQKLKNRLQRLGIASHELAVKYGFHSAAIDGFRERFLTSEPWLVAQPGKIKMMSACTVDEVTEITQPYLWRIIREPVQFQQLIECMAGKSDYYFIDVGPSATLATFLKYILRDYPGSTTFETINPFGHDLKAINRLLQSFTAI</sequence>
<dbReference type="GO" id="GO:0016746">
    <property type="term" value="F:acyltransferase activity"/>
    <property type="evidence" value="ECO:0007669"/>
    <property type="project" value="UniProtKB-KW"/>
</dbReference>
<dbReference type="EMBL" id="CP098023">
    <property type="protein sequence ID" value="WKD49171.1"/>
    <property type="molecule type" value="Genomic_DNA"/>
</dbReference>
<name>A0ABY9EB57_9GAMM</name>
<dbReference type="SMART" id="SM00827">
    <property type="entry name" value="PKS_AT"/>
    <property type="match status" value="1"/>
</dbReference>
<keyword evidence="4" id="KW-1185">Reference proteome</keyword>
<feature type="domain" description="Malonyl-CoA:ACP transacylase (MAT)" evidence="2">
    <location>
        <begin position="11"/>
        <end position="299"/>
    </location>
</feature>
<gene>
    <name evidence="3" type="ORF">M8T91_14905</name>
</gene>
<evidence type="ECO:0000313" key="4">
    <source>
        <dbReference type="Proteomes" id="UP001321520"/>
    </source>
</evidence>
<reference evidence="3 4" key="1">
    <citation type="submission" date="2022-05" db="EMBL/GenBank/DDBJ databases">
        <title>Microbulbifer sp. nov., isolated from sponge.</title>
        <authorList>
            <person name="Gao L."/>
        </authorList>
    </citation>
    <scope>NUCLEOTIDE SEQUENCE [LARGE SCALE GENOMIC DNA]</scope>
    <source>
        <strain evidence="3 4">MI-G</strain>
    </source>
</reference>
<keyword evidence="1" id="KW-0808">Transferase</keyword>
<proteinExistence type="predicted"/>
<dbReference type="RefSeq" id="WP_301414959.1">
    <property type="nucleotide sequence ID" value="NZ_CP098023.1"/>
</dbReference>
<dbReference type="PANTHER" id="PTHR45681:SF6">
    <property type="entry name" value="POLYKETIDE SYNTHASE 37"/>
    <property type="match status" value="1"/>
</dbReference>
<dbReference type="InterPro" id="IPR016036">
    <property type="entry name" value="Malonyl_transacylase_ACP-bd"/>
</dbReference>
<protein>
    <submittedName>
        <fullName evidence="3">Acyltransferase domain-containing protein</fullName>
    </submittedName>
</protein>
<dbReference type="PANTHER" id="PTHR45681">
    <property type="entry name" value="POLYKETIDE SYNTHASE 44-RELATED"/>
    <property type="match status" value="1"/>
</dbReference>
<dbReference type="Gene3D" id="3.40.366.10">
    <property type="entry name" value="Malonyl-Coenzyme A Acyl Carrier Protein, domain 2"/>
    <property type="match status" value="1"/>
</dbReference>
<accession>A0ABY9EB57</accession>
<evidence type="ECO:0000313" key="3">
    <source>
        <dbReference type="EMBL" id="WKD49171.1"/>
    </source>
</evidence>
<dbReference type="InterPro" id="IPR001227">
    <property type="entry name" value="Ac_transferase_dom_sf"/>
</dbReference>
<dbReference type="InterPro" id="IPR014043">
    <property type="entry name" value="Acyl_transferase_dom"/>
</dbReference>